<accession>A0A7K1SN44</accession>
<dbReference type="RefSeq" id="WP_157590026.1">
    <property type="nucleotide sequence ID" value="NZ_WPIN01000021.1"/>
</dbReference>
<gene>
    <name evidence="1" type="ORF">GO755_34675</name>
</gene>
<name>A0A7K1SN44_9BACT</name>
<organism evidence="1 2">
    <name type="scientific">Spirosoma arboris</name>
    <dbReference type="NCBI Taxonomy" id="2682092"/>
    <lineage>
        <taxon>Bacteria</taxon>
        <taxon>Pseudomonadati</taxon>
        <taxon>Bacteroidota</taxon>
        <taxon>Cytophagia</taxon>
        <taxon>Cytophagales</taxon>
        <taxon>Cytophagaceae</taxon>
        <taxon>Spirosoma</taxon>
    </lineage>
</organism>
<reference evidence="1 2" key="1">
    <citation type="submission" date="2019-12" db="EMBL/GenBank/DDBJ databases">
        <title>Spirosoma sp. HMF4905 genome sequencing and assembly.</title>
        <authorList>
            <person name="Kang H."/>
            <person name="Cha I."/>
            <person name="Kim H."/>
            <person name="Joh K."/>
        </authorList>
    </citation>
    <scope>NUCLEOTIDE SEQUENCE [LARGE SCALE GENOMIC DNA]</scope>
    <source>
        <strain evidence="1 2">HMF4905</strain>
    </source>
</reference>
<protein>
    <submittedName>
        <fullName evidence="1">Uncharacterized protein</fullName>
    </submittedName>
</protein>
<dbReference type="EMBL" id="WPIN01000021">
    <property type="protein sequence ID" value="MVM35219.1"/>
    <property type="molecule type" value="Genomic_DNA"/>
</dbReference>
<proteinExistence type="predicted"/>
<evidence type="ECO:0000313" key="2">
    <source>
        <dbReference type="Proteomes" id="UP000436006"/>
    </source>
</evidence>
<dbReference type="Proteomes" id="UP000436006">
    <property type="component" value="Unassembled WGS sequence"/>
</dbReference>
<dbReference type="AlphaFoldDB" id="A0A7K1SN44"/>
<keyword evidence="2" id="KW-1185">Reference proteome</keyword>
<sequence length="57" mass="6707">MNHNDLLTQKKLLLTNLLEVDYIRNSDGIDLPMLNSYYVSEWALITEHLEIVSQMEQ</sequence>
<comment type="caution">
    <text evidence="1">The sequence shown here is derived from an EMBL/GenBank/DDBJ whole genome shotgun (WGS) entry which is preliminary data.</text>
</comment>
<evidence type="ECO:0000313" key="1">
    <source>
        <dbReference type="EMBL" id="MVM35219.1"/>
    </source>
</evidence>